<dbReference type="RefSeq" id="WP_043984403.1">
    <property type="nucleotide sequence ID" value="NZ_JXST01000003.1"/>
</dbReference>
<dbReference type="PATRIC" id="fig|280871.6.peg.507"/>
<sequence length="68" mass="7730">MILRRRKHEVAESQSRIQDAEARAAAAEEQVRASQVLAAQSRNITARLVHEVEKNGWTELLQHAWGAR</sequence>
<gene>
    <name evidence="2" type="ORF">TL10_02490</name>
</gene>
<dbReference type="EMBL" id="JXST01000003">
    <property type="protein sequence ID" value="KIU18333.1"/>
    <property type="molecule type" value="Genomic_DNA"/>
</dbReference>
<reference evidence="2 3" key="1">
    <citation type="submission" date="2015-01" db="EMBL/GenBank/DDBJ databases">
        <title>Genome sequence of Mycobacterium llatzerense and Mycobacterium immunogenum recovered from brain abscess.</title>
        <authorList>
            <person name="Greninger A.L."/>
            <person name="Langelier C."/>
            <person name="Cunningham G."/>
            <person name="Chiu C.Y."/>
            <person name="Miller S."/>
        </authorList>
    </citation>
    <scope>NUCLEOTIDE SEQUENCE [LARGE SCALE GENOMIC DNA]</scope>
    <source>
        <strain evidence="2 3">CLUC14</strain>
    </source>
</reference>
<evidence type="ECO:0000313" key="3">
    <source>
        <dbReference type="Proteomes" id="UP000032221"/>
    </source>
</evidence>
<keyword evidence="3" id="KW-1185">Reference proteome</keyword>
<proteinExistence type="predicted"/>
<accession>A0A0D1J9R1</accession>
<organism evidence="2 3">
    <name type="scientific">Mycolicibacterium llatzerense</name>
    <dbReference type="NCBI Taxonomy" id="280871"/>
    <lineage>
        <taxon>Bacteria</taxon>
        <taxon>Bacillati</taxon>
        <taxon>Actinomycetota</taxon>
        <taxon>Actinomycetes</taxon>
        <taxon>Mycobacteriales</taxon>
        <taxon>Mycobacteriaceae</taxon>
        <taxon>Mycolicibacterium</taxon>
    </lineage>
</organism>
<dbReference type="Pfam" id="PF24596">
    <property type="entry name" value="DUF7620"/>
    <property type="match status" value="1"/>
</dbReference>
<dbReference type="STRING" id="280871.TL10_02490"/>
<evidence type="ECO:0000256" key="1">
    <source>
        <dbReference type="SAM" id="Coils"/>
    </source>
</evidence>
<dbReference type="InterPro" id="IPR056037">
    <property type="entry name" value="DUF7620"/>
</dbReference>
<evidence type="ECO:0000313" key="2">
    <source>
        <dbReference type="EMBL" id="KIU18333.1"/>
    </source>
</evidence>
<dbReference type="OrthoDB" id="4641882at2"/>
<dbReference type="AlphaFoldDB" id="A0A0D1J9R1"/>
<protein>
    <submittedName>
        <fullName evidence="2">Uncharacterized protein</fullName>
    </submittedName>
</protein>
<comment type="caution">
    <text evidence="2">The sequence shown here is derived from an EMBL/GenBank/DDBJ whole genome shotgun (WGS) entry which is preliminary data.</text>
</comment>
<keyword evidence="1" id="KW-0175">Coiled coil</keyword>
<dbReference type="Proteomes" id="UP000032221">
    <property type="component" value="Unassembled WGS sequence"/>
</dbReference>
<feature type="coiled-coil region" evidence="1">
    <location>
        <begin position="3"/>
        <end position="37"/>
    </location>
</feature>
<name>A0A0D1J9R1_9MYCO</name>